<feature type="domain" description="DUF4113" evidence="1">
    <location>
        <begin position="4"/>
        <end position="34"/>
    </location>
</feature>
<evidence type="ECO:0000259" key="1">
    <source>
        <dbReference type="Pfam" id="PF13438"/>
    </source>
</evidence>
<comment type="caution">
    <text evidence="2">The sequence shown here is derived from an EMBL/GenBank/DDBJ whole genome shotgun (WGS) entry which is preliminary data.</text>
</comment>
<gene>
    <name evidence="2" type="ORF">K9B37_21410</name>
</gene>
<dbReference type="InterPro" id="IPR025188">
    <property type="entry name" value="DUF4113"/>
</dbReference>
<accession>A0ABS7VTD0</accession>
<sequence>MREIVSAGIKQVWTARFERRSPRFTTRLEELSVVAA</sequence>
<evidence type="ECO:0000313" key="2">
    <source>
        <dbReference type="EMBL" id="MBZ6078821.1"/>
    </source>
</evidence>
<evidence type="ECO:0000313" key="3">
    <source>
        <dbReference type="Proteomes" id="UP000704176"/>
    </source>
</evidence>
<dbReference type="Proteomes" id="UP000704176">
    <property type="component" value="Unassembled WGS sequence"/>
</dbReference>
<reference evidence="2 3" key="1">
    <citation type="submission" date="2021-09" db="EMBL/GenBank/DDBJ databases">
        <title>The complete genome sequence of a new microorganism.</title>
        <authorList>
            <person name="Zi Z."/>
        </authorList>
    </citation>
    <scope>NUCLEOTIDE SEQUENCE [LARGE SCALE GENOMIC DNA]</scope>
    <source>
        <strain evidence="2 3">WGZ8</strain>
    </source>
</reference>
<protein>
    <submittedName>
        <fullName evidence="2">DUF4113 domain-containing protein</fullName>
    </submittedName>
</protein>
<dbReference type="RefSeq" id="WP_224315573.1">
    <property type="nucleotide sequence ID" value="NZ_JAIRBM010000023.1"/>
</dbReference>
<dbReference type="EMBL" id="JAIRBM010000023">
    <property type="protein sequence ID" value="MBZ6078821.1"/>
    <property type="molecule type" value="Genomic_DNA"/>
</dbReference>
<dbReference type="Pfam" id="PF13438">
    <property type="entry name" value="DUF4113"/>
    <property type="match status" value="1"/>
</dbReference>
<name>A0ABS7VTD0_9HYPH</name>
<proteinExistence type="predicted"/>
<keyword evidence="3" id="KW-1185">Reference proteome</keyword>
<organism evidence="2 3">
    <name type="scientific">Microvirga puerhi</name>
    <dbReference type="NCBI Taxonomy" id="2876078"/>
    <lineage>
        <taxon>Bacteria</taxon>
        <taxon>Pseudomonadati</taxon>
        <taxon>Pseudomonadota</taxon>
        <taxon>Alphaproteobacteria</taxon>
        <taxon>Hyphomicrobiales</taxon>
        <taxon>Methylobacteriaceae</taxon>
        <taxon>Microvirga</taxon>
    </lineage>
</organism>